<evidence type="ECO:0000256" key="10">
    <source>
        <dbReference type="ARBA" id="ARBA00023237"/>
    </source>
</evidence>
<accession>A0A286E6V8</accession>
<keyword evidence="5" id="KW-0812">Transmembrane</keyword>
<keyword evidence="6 11" id="KW-0732">Signal</keyword>
<dbReference type="AlphaFoldDB" id="A0A286E6V8"/>
<evidence type="ECO:0000313" key="13">
    <source>
        <dbReference type="EMBL" id="SOD66636.1"/>
    </source>
</evidence>
<evidence type="ECO:0000256" key="7">
    <source>
        <dbReference type="ARBA" id="ARBA00023065"/>
    </source>
</evidence>
<evidence type="ECO:0000256" key="6">
    <source>
        <dbReference type="ARBA" id="ARBA00022729"/>
    </source>
</evidence>
<feature type="chain" id="PRO_5013261867" evidence="11">
    <location>
        <begin position="20"/>
        <end position="352"/>
    </location>
</feature>
<evidence type="ECO:0000259" key="12">
    <source>
        <dbReference type="Pfam" id="PF13609"/>
    </source>
</evidence>
<evidence type="ECO:0000256" key="4">
    <source>
        <dbReference type="ARBA" id="ARBA00022452"/>
    </source>
</evidence>
<dbReference type="RefSeq" id="WP_097113753.1">
    <property type="nucleotide sequence ID" value="NZ_CP083931.1"/>
</dbReference>
<dbReference type="InterPro" id="IPR023614">
    <property type="entry name" value="Porin_dom_sf"/>
</dbReference>
<dbReference type="InterPro" id="IPR050298">
    <property type="entry name" value="Gram-neg_bact_OMP"/>
</dbReference>
<keyword evidence="7" id="KW-0406">Ion transport</keyword>
<keyword evidence="14" id="KW-1185">Reference proteome</keyword>
<keyword evidence="8" id="KW-0626">Porin</keyword>
<evidence type="ECO:0000256" key="3">
    <source>
        <dbReference type="ARBA" id="ARBA00022448"/>
    </source>
</evidence>
<sequence length="352" mass="37404">MKKTLIALTLAALPVAASADVILYGQVKGGIEVDFYDKMGGEKSKDTTTAIVDYGSRIGFKGHEHLNGDLKAIWQVEQRVDIAGGRNEDGSIARGFGTRNSFIGLQSDTIGTVKAGYFSTPVDDAVGRLDEWEYSSDYLGLGNYTRGTDASKRAVAVSYTTPNMAGFSATAYVSPSDNNSGKTEGRDSTIYGLGATYENSGFFADVAGGYVKNGKNNGTLDAANPNIKEKAGYQAVANVGYENEQVLAGIGYNRAVNVDSKYDVSNEVAATVAYKVTPSLRLKGSAAHGFKISDHRGNPYAGDGKYYQGIVGADYALSKRTTVNGQVGFYQEGKGDDKTQRSLAGVGLKHKF</sequence>
<keyword evidence="9" id="KW-0472">Membrane</keyword>
<name>A0A286E6V8_9NEIS</name>
<evidence type="ECO:0000256" key="1">
    <source>
        <dbReference type="ARBA" id="ARBA00004571"/>
    </source>
</evidence>
<dbReference type="EMBL" id="OCNF01000004">
    <property type="protein sequence ID" value="SOD66636.1"/>
    <property type="molecule type" value="Genomic_DNA"/>
</dbReference>
<dbReference type="Proteomes" id="UP000219669">
    <property type="component" value="Unassembled WGS sequence"/>
</dbReference>
<organism evidence="13 14">
    <name type="scientific">Alysiella filiformis DSM 16848</name>
    <dbReference type="NCBI Taxonomy" id="1120981"/>
    <lineage>
        <taxon>Bacteria</taxon>
        <taxon>Pseudomonadati</taxon>
        <taxon>Pseudomonadota</taxon>
        <taxon>Betaproteobacteria</taxon>
        <taxon>Neisseriales</taxon>
        <taxon>Neisseriaceae</taxon>
        <taxon>Alysiella</taxon>
    </lineage>
</organism>
<dbReference type="PANTHER" id="PTHR34501:SF9">
    <property type="entry name" value="MAJOR OUTER MEMBRANE PROTEIN P.IA"/>
    <property type="match status" value="1"/>
</dbReference>
<dbReference type="PANTHER" id="PTHR34501">
    <property type="entry name" value="PROTEIN YDDL-RELATED"/>
    <property type="match status" value="1"/>
</dbReference>
<gene>
    <name evidence="13" type="ORF">SAMN02746062_00675</name>
</gene>
<evidence type="ECO:0000256" key="11">
    <source>
        <dbReference type="SAM" id="SignalP"/>
    </source>
</evidence>
<dbReference type="Gene3D" id="2.40.160.10">
    <property type="entry name" value="Porin"/>
    <property type="match status" value="1"/>
</dbReference>
<evidence type="ECO:0000313" key="14">
    <source>
        <dbReference type="Proteomes" id="UP000219669"/>
    </source>
</evidence>
<feature type="signal peptide" evidence="11">
    <location>
        <begin position="1"/>
        <end position="19"/>
    </location>
</feature>
<proteinExistence type="predicted"/>
<dbReference type="PRINTS" id="PR00184">
    <property type="entry name" value="NEISSPPORIN"/>
</dbReference>
<dbReference type="InterPro" id="IPR033900">
    <property type="entry name" value="Gram_neg_porin_domain"/>
</dbReference>
<dbReference type="PRINTS" id="PR00182">
    <property type="entry name" value="ECOLNEIPORIN"/>
</dbReference>
<dbReference type="SUPFAM" id="SSF56935">
    <property type="entry name" value="Porins"/>
    <property type="match status" value="1"/>
</dbReference>
<keyword evidence="3" id="KW-0813">Transport</keyword>
<protein>
    <submittedName>
        <fullName evidence="13">Major outer membrane protein P.IB</fullName>
    </submittedName>
</protein>
<evidence type="ECO:0000256" key="8">
    <source>
        <dbReference type="ARBA" id="ARBA00023114"/>
    </source>
</evidence>
<dbReference type="GO" id="GO:0034220">
    <property type="term" value="P:monoatomic ion transmembrane transport"/>
    <property type="evidence" value="ECO:0007669"/>
    <property type="project" value="InterPro"/>
</dbReference>
<comment type="subunit">
    <text evidence="2">Homotrimer.</text>
</comment>
<evidence type="ECO:0000256" key="9">
    <source>
        <dbReference type="ARBA" id="ARBA00023136"/>
    </source>
</evidence>
<dbReference type="GO" id="GO:0015288">
    <property type="term" value="F:porin activity"/>
    <property type="evidence" value="ECO:0007669"/>
    <property type="project" value="UniProtKB-KW"/>
</dbReference>
<keyword evidence="10" id="KW-0998">Cell outer membrane</keyword>
<dbReference type="GO" id="GO:0046930">
    <property type="term" value="C:pore complex"/>
    <property type="evidence" value="ECO:0007669"/>
    <property type="project" value="UniProtKB-KW"/>
</dbReference>
<dbReference type="InterPro" id="IPR001702">
    <property type="entry name" value="Porin_Gram-ve"/>
</dbReference>
<dbReference type="Pfam" id="PF13609">
    <property type="entry name" value="Porin_4"/>
    <property type="match status" value="1"/>
</dbReference>
<comment type="subcellular location">
    <subcellularLocation>
        <location evidence="1">Cell outer membrane</location>
        <topology evidence="1">Multi-pass membrane protein</topology>
    </subcellularLocation>
</comment>
<keyword evidence="4" id="KW-1134">Transmembrane beta strand</keyword>
<feature type="domain" description="Porin" evidence="12">
    <location>
        <begin position="7"/>
        <end position="331"/>
    </location>
</feature>
<dbReference type="OrthoDB" id="5289162at2"/>
<reference evidence="13 14" key="1">
    <citation type="submission" date="2017-09" db="EMBL/GenBank/DDBJ databases">
        <authorList>
            <person name="Ehlers B."/>
            <person name="Leendertz F.H."/>
        </authorList>
    </citation>
    <scope>NUCLEOTIDE SEQUENCE [LARGE SCALE GENOMIC DNA]</scope>
    <source>
        <strain evidence="13 14">DSM 16848</strain>
    </source>
</reference>
<evidence type="ECO:0000256" key="2">
    <source>
        <dbReference type="ARBA" id="ARBA00011233"/>
    </source>
</evidence>
<dbReference type="InterPro" id="IPR002299">
    <property type="entry name" value="Porin_Neis"/>
</dbReference>
<evidence type="ECO:0000256" key="5">
    <source>
        <dbReference type="ARBA" id="ARBA00022692"/>
    </source>
</evidence>
<dbReference type="GO" id="GO:0009279">
    <property type="term" value="C:cell outer membrane"/>
    <property type="evidence" value="ECO:0007669"/>
    <property type="project" value="UniProtKB-SubCell"/>
</dbReference>
<dbReference type="CDD" id="cd00342">
    <property type="entry name" value="gram_neg_porins"/>
    <property type="match status" value="1"/>
</dbReference>